<dbReference type="GO" id="GO:0071949">
    <property type="term" value="F:FAD binding"/>
    <property type="evidence" value="ECO:0007669"/>
    <property type="project" value="TreeGrafter"/>
</dbReference>
<dbReference type="Proteomes" id="UP000184085">
    <property type="component" value="Unassembled WGS sequence"/>
</dbReference>
<keyword evidence="1 3" id="KW-0285">Flavoprotein</keyword>
<dbReference type="InterPro" id="IPR036134">
    <property type="entry name" value="Crypto/Photolyase_FAD-like_sf"/>
</dbReference>
<dbReference type="EMBL" id="FMJB01000050">
    <property type="protein sequence ID" value="SCM68020.1"/>
    <property type="molecule type" value="Genomic_DNA"/>
</dbReference>
<accession>A0A1M4MZI0</accession>
<dbReference type="GO" id="GO:0003677">
    <property type="term" value="F:DNA binding"/>
    <property type="evidence" value="ECO:0007669"/>
    <property type="project" value="TreeGrafter"/>
</dbReference>
<comment type="cofactor">
    <cofactor evidence="3">
        <name>FAD</name>
        <dbReference type="ChEBI" id="CHEBI:57692"/>
    </cofactor>
    <text evidence="3">Binds 1 FAD per subunit.</text>
</comment>
<feature type="domain" description="Cryptochrome/DNA photolyase FAD-binding" evidence="4">
    <location>
        <begin position="76"/>
        <end position="205"/>
    </location>
</feature>
<evidence type="ECO:0000259" key="4">
    <source>
        <dbReference type="Pfam" id="PF03441"/>
    </source>
</evidence>
<evidence type="ECO:0000313" key="5">
    <source>
        <dbReference type="EMBL" id="SCM68020.1"/>
    </source>
</evidence>
<evidence type="ECO:0000256" key="2">
    <source>
        <dbReference type="ARBA" id="ARBA00022827"/>
    </source>
</evidence>
<keyword evidence="2 3" id="KW-0274">FAD</keyword>
<dbReference type="Gene3D" id="1.10.579.10">
    <property type="entry name" value="DNA Cyclobutane Dipyrimidine Photolyase, subunit A, domain 3"/>
    <property type="match status" value="1"/>
</dbReference>
<name>A0A1M4MZI0_9RHOB</name>
<keyword evidence="5" id="KW-0456">Lyase</keyword>
<dbReference type="AlphaFoldDB" id="A0A1M4MZI0"/>
<dbReference type="Gene3D" id="1.25.40.80">
    <property type="match status" value="1"/>
</dbReference>
<sequence>MTDFSPTRTAALERLSAFLPKAGSTYAKRRNYDLGPDRHTEGVSTLSPYLRHRLITEAEVLEAVLARHSLKSAEKFVQEVYWRTYWKGWLEMRPGVWTAYRADLQRQLDRLKSEGGLRRMWQDACEGETGIEPFDFWAKELAQTGYLHNHARMWFASIWVFTLGLPWSLGADFFMRHLLDGDPASNTLSWRWVSGLQTKGKTYMAASSNISKYTEGRFGGIHGLAQAPRIPEAPADPERMPIPLTQPVSKDLPTALLVHSDDLALGDVLKSAPQVLGTGVLTDVSNRSPLAIAPHVQEFATAAINDALNRWSDRLAEQTFLSPDAVADWAKGLGAQQIVTPYAPVGPVADDLARIETALRSKGITLARVRKDYDSAAWPHATHGFFRFKEKIPALLGAMRGIETV</sequence>
<feature type="binding site" evidence="3">
    <location>
        <position position="76"/>
    </location>
    <ligand>
        <name>FAD</name>
        <dbReference type="ChEBI" id="CHEBI:57692"/>
    </ligand>
</feature>
<feature type="binding site" evidence="3">
    <location>
        <begin position="180"/>
        <end position="182"/>
    </location>
    <ligand>
        <name>FAD</name>
        <dbReference type="ChEBI" id="CHEBI:57692"/>
    </ligand>
</feature>
<dbReference type="PANTHER" id="PTHR11455:SF9">
    <property type="entry name" value="CRYPTOCHROME CIRCADIAN CLOCK 5 ISOFORM X1"/>
    <property type="match status" value="1"/>
</dbReference>
<evidence type="ECO:0000313" key="6">
    <source>
        <dbReference type="Proteomes" id="UP000184085"/>
    </source>
</evidence>
<dbReference type="SUPFAM" id="SSF48173">
    <property type="entry name" value="Cryptochrome/photolyase FAD-binding domain"/>
    <property type="match status" value="1"/>
</dbReference>
<gene>
    <name evidence="5" type="ORF">KARMA_2228</name>
</gene>
<evidence type="ECO:0000256" key="1">
    <source>
        <dbReference type="ARBA" id="ARBA00022630"/>
    </source>
</evidence>
<dbReference type="InterPro" id="IPR005101">
    <property type="entry name" value="Cryptochr/Photolyase_FAD-bd"/>
</dbReference>
<keyword evidence="6" id="KW-1185">Reference proteome</keyword>
<dbReference type="Pfam" id="PF03441">
    <property type="entry name" value="FAD_binding_7"/>
    <property type="match status" value="1"/>
</dbReference>
<feature type="binding site" evidence="3">
    <location>
        <position position="26"/>
    </location>
    <ligand>
        <name>FAD</name>
        <dbReference type="ChEBI" id="CHEBI:57692"/>
    </ligand>
</feature>
<protein>
    <submittedName>
        <fullName evidence="5">Deoxyribodipyrimidine photolyase</fullName>
    </submittedName>
</protein>
<proteinExistence type="predicted"/>
<dbReference type="GO" id="GO:0003904">
    <property type="term" value="F:deoxyribodipyrimidine photo-lyase activity"/>
    <property type="evidence" value="ECO:0007669"/>
    <property type="project" value="TreeGrafter"/>
</dbReference>
<dbReference type="PANTHER" id="PTHR11455">
    <property type="entry name" value="CRYPTOCHROME"/>
    <property type="match status" value="1"/>
</dbReference>
<reference evidence="6" key="1">
    <citation type="submission" date="2016-09" db="EMBL/GenBank/DDBJ databases">
        <authorList>
            <person name="Wibberg D."/>
        </authorList>
    </citation>
    <scope>NUCLEOTIDE SEQUENCE [LARGE SCALE GENOMIC DNA]</scope>
</reference>
<dbReference type="InterPro" id="IPR002081">
    <property type="entry name" value="Cryptochrome/DNA_photolyase_1"/>
</dbReference>
<organism evidence="5 6">
    <name type="scientific">Donghicola eburneus</name>
    <dbReference type="NCBI Taxonomy" id="393278"/>
    <lineage>
        <taxon>Bacteria</taxon>
        <taxon>Pseudomonadati</taxon>
        <taxon>Pseudomonadota</taxon>
        <taxon>Alphaproteobacteria</taxon>
        <taxon>Rhodobacterales</taxon>
        <taxon>Roseobacteraceae</taxon>
        <taxon>Donghicola</taxon>
    </lineage>
</organism>
<evidence type="ECO:0000256" key="3">
    <source>
        <dbReference type="PIRSR" id="PIRSR602081-1"/>
    </source>
</evidence>
<dbReference type="RefSeq" id="WP_072706652.1">
    <property type="nucleotide sequence ID" value="NZ_FMJB01000050.1"/>
</dbReference>